<proteinExistence type="predicted"/>
<sequence length="339" mass="36720">MPTGCGLHEAQILDRSGAVVAHADVLTEVEWNRVLDEVSTARVVITPDGDCCEKLKNVRSWRHKLAIWRDGDPVWEGPILMPEWSTGQVEIRAMDVLAWLDRRVPHQSVRFSRRDLTEIAAWLIADGFEPDDPGHQVQVIAPAGVTGRRSYVRDVGQTGDHLRDLADTGLDYTAVGSVILLLPEDHATSVGSLTDIDLPEGLTVTEDGAALATRWVVHGGEDDVKGEAGGRSAYYGLLERSVEEPSIEDAADAAAAARSRLRGSRPVPVWISSERVTLSPDAPVDVPHLVPGWCVDVATTATCRTISQRLKITGVKVTENRDGESVQLQLAPTGTGVEN</sequence>
<evidence type="ECO:0008006" key="3">
    <source>
        <dbReference type="Google" id="ProtNLM"/>
    </source>
</evidence>
<gene>
    <name evidence="1" type="ORF">ACFOWE_18310</name>
</gene>
<comment type="caution">
    <text evidence="1">The sequence shown here is derived from an EMBL/GenBank/DDBJ whole genome shotgun (WGS) entry which is preliminary data.</text>
</comment>
<keyword evidence="2" id="KW-1185">Reference proteome</keyword>
<dbReference type="RefSeq" id="WP_377289345.1">
    <property type="nucleotide sequence ID" value="NZ_JBHSBM010000018.1"/>
</dbReference>
<organism evidence="1 2">
    <name type="scientific">Planomonospora corallina</name>
    <dbReference type="NCBI Taxonomy" id="1806052"/>
    <lineage>
        <taxon>Bacteria</taxon>
        <taxon>Bacillati</taxon>
        <taxon>Actinomycetota</taxon>
        <taxon>Actinomycetes</taxon>
        <taxon>Streptosporangiales</taxon>
        <taxon>Streptosporangiaceae</taxon>
        <taxon>Planomonospora</taxon>
    </lineage>
</organism>
<accession>A0ABV8I7T7</accession>
<protein>
    <recommendedName>
        <fullName evidence="3">Minor tail protein</fullName>
    </recommendedName>
</protein>
<dbReference type="EMBL" id="JBHSBM010000018">
    <property type="protein sequence ID" value="MFC4060262.1"/>
    <property type="molecule type" value="Genomic_DNA"/>
</dbReference>
<reference evidence="2" key="1">
    <citation type="journal article" date="2019" name="Int. J. Syst. Evol. Microbiol.">
        <title>The Global Catalogue of Microorganisms (GCM) 10K type strain sequencing project: providing services to taxonomists for standard genome sequencing and annotation.</title>
        <authorList>
            <consortium name="The Broad Institute Genomics Platform"/>
            <consortium name="The Broad Institute Genome Sequencing Center for Infectious Disease"/>
            <person name="Wu L."/>
            <person name="Ma J."/>
        </authorList>
    </citation>
    <scope>NUCLEOTIDE SEQUENCE [LARGE SCALE GENOMIC DNA]</scope>
    <source>
        <strain evidence="2">TBRC 4489</strain>
    </source>
</reference>
<evidence type="ECO:0000313" key="1">
    <source>
        <dbReference type="EMBL" id="MFC4060262.1"/>
    </source>
</evidence>
<name>A0ABV8I7T7_9ACTN</name>
<evidence type="ECO:0000313" key="2">
    <source>
        <dbReference type="Proteomes" id="UP001595850"/>
    </source>
</evidence>
<dbReference type="Proteomes" id="UP001595850">
    <property type="component" value="Unassembled WGS sequence"/>
</dbReference>